<gene>
    <name evidence="1" type="ORF">ERS852470_00641</name>
</gene>
<dbReference type="Proteomes" id="UP000095558">
    <property type="component" value="Unassembled WGS sequence"/>
</dbReference>
<dbReference type="RefSeq" id="WP_042402031.1">
    <property type="nucleotide sequence ID" value="NZ_CYYT01000019.1"/>
</dbReference>
<evidence type="ECO:0000313" key="2">
    <source>
        <dbReference type="Proteomes" id="UP000095558"/>
    </source>
</evidence>
<organism evidence="1 2">
    <name type="scientific">Clostridium disporicum</name>
    <dbReference type="NCBI Taxonomy" id="84024"/>
    <lineage>
        <taxon>Bacteria</taxon>
        <taxon>Bacillati</taxon>
        <taxon>Bacillota</taxon>
        <taxon>Clostridia</taxon>
        <taxon>Eubacteriales</taxon>
        <taxon>Clostridiaceae</taxon>
        <taxon>Clostridium</taxon>
    </lineage>
</organism>
<name>A0A174FM27_9CLOT</name>
<dbReference type="GeneID" id="83013183"/>
<proteinExistence type="predicted"/>
<accession>A0A174FM27</accession>
<sequence>MKENRGIFVKVNYKNIGELNSFIYDSMNGVNKNKDKYVMCAGKYSKDGWTMVFKAKSIREAEELLSINSAKRESLRKQELINTQLMDNDRVLIPSWMNNN</sequence>
<dbReference type="EMBL" id="CYZV01000005">
    <property type="protein sequence ID" value="CUN75293.1"/>
    <property type="molecule type" value="Genomic_DNA"/>
</dbReference>
<dbReference type="AlphaFoldDB" id="A0A174FM27"/>
<reference evidence="1 2" key="1">
    <citation type="submission" date="2015-09" db="EMBL/GenBank/DDBJ databases">
        <authorList>
            <consortium name="Pathogen Informatics"/>
        </authorList>
    </citation>
    <scope>NUCLEOTIDE SEQUENCE [LARGE SCALE GENOMIC DNA]</scope>
    <source>
        <strain evidence="1 2">2789STDY5834855</strain>
    </source>
</reference>
<evidence type="ECO:0000313" key="1">
    <source>
        <dbReference type="EMBL" id="CUN75293.1"/>
    </source>
</evidence>
<protein>
    <submittedName>
        <fullName evidence="1">Uncharacterized protein</fullName>
    </submittedName>
</protein>